<keyword evidence="10" id="KW-1185">Reference proteome</keyword>
<evidence type="ECO:0000256" key="2">
    <source>
        <dbReference type="ARBA" id="ARBA00022692"/>
    </source>
</evidence>
<keyword evidence="3" id="KW-0029">Amino-acid transport</keyword>
<feature type="transmembrane region" description="Helical" evidence="7">
    <location>
        <begin position="371"/>
        <end position="391"/>
    </location>
</feature>
<evidence type="ECO:0000256" key="5">
    <source>
        <dbReference type="ARBA" id="ARBA00023136"/>
    </source>
</evidence>
<feature type="transmembrane region" description="Helical" evidence="7">
    <location>
        <begin position="120"/>
        <end position="139"/>
    </location>
</feature>
<dbReference type="GO" id="GO:0015179">
    <property type="term" value="F:L-amino acid transmembrane transporter activity"/>
    <property type="evidence" value="ECO:0007669"/>
    <property type="project" value="TreeGrafter"/>
</dbReference>
<dbReference type="EnsemblPlants" id="Kaladp0096s0076.2.v1.1">
    <property type="protein sequence ID" value="Kaladp0096s0076.2.v1.1"/>
    <property type="gene ID" value="Kaladp0096s0076.v1.1"/>
</dbReference>
<evidence type="ECO:0000256" key="1">
    <source>
        <dbReference type="ARBA" id="ARBA00004141"/>
    </source>
</evidence>
<dbReference type="Proteomes" id="UP000594263">
    <property type="component" value="Unplaced"/>
</dbReference>
<evidence type="ECO:0000313" key="9">
    <source>
        <dbReference type="EnsemblPlants" id="Kaladp0096s0076.1.v1.1"/>
    </source>
</evidence>
<keyword evidence="3" id="KW-0813">Transport</keyword>
<dbReference type="Pfam" id="PF01490">
    <property type="entry name" value="Aa_trans"/>
    <property type="match status" value="1"/>
</dbReference>
<feature type="transmembrane region" description="Helical" evidence="7">
    <location>
        <begin position="222"/>
        <end position="241"/>
    </location>
</feature>
<dbReference type="OMA" id="FSYPLNM"/>
<dbReference type="GO" id="GO:0005774">
    <property type="term" value="C:vacuolar membrane"/>
    <property type="evidence" value="ECO:0007669"/>
    <property type="project" value="TreeGrafter"/>
</dbReference>
<dbReference type="Gramene" id="Kaladp0096s0076.1.v1.1">
    <property type="protein sequence ID" value="Kaladp0096s0076.1.v1.1"/>
    <property type="gene ID" value="Kaladp0096s0076.v1.1"/>
</dbReference>
<accession>A0A7N0V166</accession>
<dbReference type="EnsemblPlants" id="Kaladp0096s0076.1.v1.1">
    <property type="protein sequence ID" value="Kaladp0096s0076.1.v1.1"/>
    <property type="gene ID" value="Kaladp0096s0076.v1.1"/>
</dbReference>
<evidence type="ECO:0000313" key="10">
    <source>
        <dbReference type="Proteomes" id="UP000594263"/>
    </source>
</evidence>
<comment type="subcellular location">
    <subcellularLocation>
        <location evidence="1">Membrane</location>
        <topology evidence="1">Multi-pass membrane protein</topology>
    </subcellularLocation>
</comment>
<name>A0A7N0V166_KALFE</name>
<proteinExistence type="predicted"/>
<feature type="transmembrane region" description="Helical" evidence="7">
    <location>
        <begin position="72"/>
        <end position="93"/>
    </location>
</feature>
<dbReference type="InterPro" id="IPR013057">
    <property type="entry name" value="AA_transpt_TM"/>
</dbReference>
<evidence type="ECO:0000256" key="4">
    <source>
        <dbReference type="ARBA" id="ARBA00022989"/>
    </source>
</evidence>
<feature type="transmembrane region" description="Helical" evidence="7">
    <location>
        <begin position="403"/>
        <end position="425"/>
    </location>
</feature>
<dbReference type="PANTHER" id="PTHR22950:SF705">
    <property type="entry name" value="AMINO ACID TRANSPORTER AVT1I-LIKE"/>
    <property type="match status" value="1"/>
</dbReference>
<protein>
    <recommendedName>
        <fullName evidence="8">Amino acid transporter transmembrane domain-containing protein</fullName>
    </recommendedName>
</protein>
<keyword evidence="2 7" id="KW-0812">Transmembrane</keyword>
<evidence type="ECO:0000256" key="7">
    <source>
        <dbReference type="SAM" id="Phobius"/>
    </source>
</evidence>
<feature type="domain" description="Amino acid transporter transmembrane" evidence="8">
    <location>
        <begin position="42"/>
        <end position="424"/>
    </location>
</feature>
<feature type="transmembrane region" description="Helical" evidence="7">
    <location>
        <begin position="159"/>
        <end position="179"/>
    </location>
</feature>
<feature type="transmembrane region" description="Helical" evidence="7">
    <location>
        <begin position="186"/>
        <end position="210"/>
    </location>
</feature>
<keyword evidence="5 7" id="KW-0472">Membrane</keyword>
<evidence type="ECO:0000259" key="8">
    <source>
        <dbReference type="Pfam" id="PF01490"/>
    </source>
</evidence>
<feature type="transmembrane region" description="Helical" evidence="7">
    <location>
        <begin position="306"/>
        <end position="333"/>
    </location>
</feature>
<evidence type="ECO:0000256" key="3">
    <source>
        <dbReference type="ARBA" id="ARBA00022970"/>
    </source>
</evidence>
<dbReference type="Gramene" id="Kaladp0096s0076.2.v1.1">
    <property type="protein sequence ID" value="Kaladp0096s0076.2.v1.1"/>
    <property type="gene ID" value="Kaladp0096s0076.v1.1"/>
</dbReference>
<reference evidence="9" key="1">
    <citation type="submission" date="2021-01" db="UniProtKB">
        <authorList>
            <consortium name="EnsemblPlants"/>
        </authorList>
    </citation>
    <scope>IDENTIFICATION</scope>
</reference>
<feature type="region of interest" description="Disordered" evidence="6">
    <location>
        <begin position="1"/>
        <end position="30"/>
    </location>
</feature>
<organism evidence="9 10">
    <name type="scientific">Kalanchoe fedtschenkoi</name>
    <name type="common">Lavender scallops</name>
    <name type="synonym">South American air plant</name>
    <dbReference type="NCBI Taxonomy" id="63787"/>
    <lineage>
        <taxon>Eukaryota</taxon>
        <taxon>Viridiplantae</taxon>
        <taxon>Streptophyta</taxon>
        <taxon>Embryophyta</taxon>
        <taxon>Tracheophyta</taxon>
        <taxon>Spermatophyta</taxon>
        <taxon>Magnoliopsida</taxon>
        <taxon>eudicotyledons</taxon>
        <taxon>Gunneridae</taxon>
        <taxon>Pentapetalae</taxon>
        <taxon>Saxifragales</taxon>
        <taxon>Crassulaceae</taxon>
        <taxon>Kalanchoe</taxon>
    </lineage>
</organism>
<feature type="transmembrane region" description="Helical" evidence="7">
    <location>
        <begin position="262"/>
        <end position="286"/>
    </location>
</feature>
<keyword evidence="4 7" id="KW-1133">Transmembrane helix</keyword>
<feature type="transmembrane region" description="Helical" evidence="7">
    <location>
        <begin position="345"/>
        <end position="365"/>
    </location>
</feature>
<dbReference type="AlphaFoldDB" id="A0A7N0V166"/>
<sequence>MAAELLAQPLLDEGKQQQQQQPSSRPQLERVEACDGSYRTEGASFFKTCFNGLNSLSGVGIMSTPYALASGGWLSLTLLFAVATSTFYTGLLIRKCMDIDPDIRTYPDIGERAFGTKGRLLVLVVMCLELYLVATGFLILEGDNLHNLFPGMELQIADFTIGGRQCFVIIVSLIILPTAWVDNLSILSYISASGVLASLIIIGSITWTGAFEGIGFHQKGALINWSGIPTALSLYAFCYCSHPVFPTLYTSMKNKKHQFSNVLLVCFLLCTISYASMAVLGYLMFGPGVQSQVTLDLPVARVSSKVAIYTALVNPVSKYALMVTPIVGVVEAWFPSCRKSKPVNLLVRTALVVSTVVVALAVPFFGSLMSLVGALLSVTASILLPCSCYLKMSGVYRRFGCELVALSGIVVLGVLVAVFGTYTSLVEIFRQWQ</sequence>
<dbReference type="PANTHER" id="PTHR22950">
    <property type="entry name" value="AMINO ACID TRANSPORTER"/>
    <property type="match status" value="1"/>
</dbReference>
<evidence type="ECO:0000256" key="6">
    <source>
        <dbReference type="SAM" id="MobiDB-lite"/>
    </source>
</evidence>